<dbReference type="Proteomes" id="UP000024635">
    <property type="component" value="Unassembled WGS sequence"/>
</dbReference>
<dbReference type="EMBL" id="JARK01001405">
    <property type="protein sequence ID" value="EYC07763.1"/>
    <property type="molecule type" value="Genomic_DNA"/>
</dbReference>
<keyword evidence="2" id="KW-1185">Reference proteome</keyword>
<evidence type="ECO:0000313" key="1">
    <source>
        <dbReference type="EMBL" id="EYC07763.1"/>
    </source>
</evidence>
<name>A0A016TZI3_9BILA</name>
<reference evidence="2" key="1">
    <citation type="journal article" date="2015" name="Nat. Genet.">
        <title>The genome and transcriptome of the zoonotic hookworm Ancylostoma ceylanicum identify infection-specific gene families.</title>
        <authorList>
            <person name="Schwarz E.M."/>
            <person name="Hu Y."/>
            <person name="Antoshechkin I."/>
            <person name="Miller M.M."/>
            <person name="Sternberg P.W."/>
            <person name="Aroian R.V."/>
        </authorList>
    </citation>
    <scope>NUCLEOTIDE SEQUENCE</scope>
    <source>
        <strain evidence="2">HY135</strain>
    </source>
</reference>
<sequence>MMRRVGPRAQPVEHKCVLEEPPVSHGRTMPERKVANVLSKIDIQKSLRTKCQCEEVEQRYQRVSYLLL</sequence>
<organism evidence="1 2">
    <name type="scientific">Ancylostoma ceylanicum</name>
    <dbReference type="NCBI Taxonomy" id="53326"/>
    <lineage>
        <taxon>Eukaryota</taxon>
        <taxon>Metazoa</taxon>
        <taxon>Ecdysozoa</taxon>
        <taxon>Nematoda</taxon>
        <taxon>Chromadorea</taxon>
        <taxon>Rhabditida</taxon>
        <taxon>Rhabditina</taxon>
        <taxon>Rhabditomorpha</taxon>
        <taxon>Strongyloidea</taxon>
        <taxon>Ancylostomatidae</taxon>
        <taxon>Ancylostomatinae</taxon>
        <taxon>Ancylostoma</taxon>
    </lineage>
</organism>
<proteinExistence type="predicted"/>
<evidence type="ECO:0000313" key="2">
    <source>
        <dbReference type="Proteomes" id="UP000024635"/>
    </source>
</evidence>
<comment type="caution">
    <text evidence="1">The sequence shown here is derived from an EMBL/GenBank/DDBJ whole genome shotgun (WGS) entry which is preliminary data.</text>
</comment>
<protein>
    <submittedName>
        <fullName evidence="1">Uncharacterized protein</fullName>
    </submittedName>
</protein>
<accession>A0A016TZI3</accession>
<dbReference type="AlphaFoldDB" id="A0A016TZI3"/>
<gene>
    <name evidence="1" type="primary">Acey_s0069.g381</name>
    <name evidence="1" type="ORF">Y032_0069g381</name>
</gene>